<reference evidence="3" key="2">
    <citation type="journal article" date="2023" name="IMA Fungus">
        <title>Comparative genomic study of the Penicillium genus elucidates a diverse pangenome and 15 lateral gene transfer events.</title>
        <authorList>
            <person name="Petersen C."/>
            <person name="Sorensen T."/>
            <person name="Nielsen M.R."/>
            <person name="Sondergaard T.E."/>
            <person name="Sorensen J.L."/>
            <person name="Fitzpatrick D.A."/>
            <person name="Frisvad J.C."/>
            <person name="Nielsen K.L."/>
        </authorList>
    </citation>
    <scope>NUCLEOTIDE SEQUENCE</scope>
    <source>
        <strain evidence="3">IBT 26290</strain>
    </source>
</reference>
<dbReference type="GeneID" id="81428579"/>
<dbReference type="OrthoDB" id="4344543at2759"/>
<keyword evidence="4" id="KW-1185">Reference proteome</keyword>
<accession>A0A9W9HWH3</accession>
<feature type="chain" id="PRO_5040889548" evidence="2">
    <location>
        <begin position="31"/>
        <end position="322"/>
    </location>
</feature>
<protein>
    <submittedName>
        <fullName evidence="3">Uncharacterized protein</fullName>
    </submittedName>
</protein>
<evidence type="ECO:0000313" key="3">
    <source>
        <dbReference type="EMBL" id="KAJ5160274.1"/>
    </source>
</evidence>
<dbReference type="RefSeq" id="XP_056541832.1">
    <property type="nucleotide sequence ID" value="XM_056689403.1"/>
</dbReference>
<dbReference type="Proteomes" id="UP001149163">
    <property type="component" value="Unassembled WGS sequence"/>
</dbReference>
<dbReference type="AlphaFoldDB" id="A0A9W9HWH3"/>
<gene>
    <name evidence="3" type="ORF">N7482_007278</name>
</gene>
<organism evidence="3 4">
    <name type="scientific">Penicillium canariense</name>
    <dbReference type="NCBI Taxonomy" id="189055"/>
    <lineage>
        <taxon>Eukaryota</taxon>
        <taxon>Fungi</taxon>
        <taxon>Dikarya</taxon>
        <taxon>Ascomycota</taxon>
        <taxon>Pezizomycotina</taxon>
        <taxon>Eurotiomycetes</taxon>
        <taxon>Eurotiomycetidae</taxon>
        <taxon>Eurotiales</taxon>
        <taxon>Aspergillaceae</taxon>
        <taxon>Penicillium</taxon>
    </lineage>
</organism>
<sequence>MRPGLDKPGALPLLALILFSLLTLVPSLSSIYNIKFADFNLFASGARQIPLIQDGVAQLPPDTPPNEPQKSWIMTAQYRTRGSRISRSSRPVTVAAIVPGEVTPVDNKSRQSYVAPEASSFMFGRRARAFRTYFIQQLDDYQLLTPFSNRSLRAAPTNLNPPLTPPNTSPLPTSVDENRSETIPSYNQSAPSYTPCKANSGLPLPSQCTKWQQACRSAIGLWEGSKRTPYISGVPLLINLGSQYLTSMFIPPNATAKQPSPLMDPPTGVQAATNASLGLLVQTPKSHTAPGDQTTDAAGHTAELRGSCMAVVIGLVAGIMWF</sequence>
<keyword evidence="2" id="KW-0732">Signal</keyword>
<feature type="signal peptide" evidence="2">
    <location>
        <begin position="1"/>
        <end position="30"/>
    </location>
</feature>
<proteinExistence type="predicted"/>
<reference evidence="3" key="1">
    <citation type="submission" date="2022-11" db="EMBL/GenBank/DDBJ databases">
        <authorList>
            <person name="Petersen C."/>
        </authorList>
    </citation>
    <scope>NUCLEOTIDE SEQUENCE</scope>
    <source>
        <strain evidence="3">IBT 26290</strain>
    </source>
</reference>
<feature type="region of interest" description="Disordered" evidence="1">
    <location>
        <begin position="155"/>
        <end position="180"/>
    </location>
</feature>
<evidence type="ECO:0000256" key="1">
    <source>
        <dbReference type="SAM" id="MobiDB-lite"/>
    </source>
</evidence>
<comment type="caution">
    <text evidence="3">The sequence shown here is derived from an EMBL/GenBank/DDBJ whole genome shotgun (WGS) entry which is preliminary data.</text>
</comment>
<name>A0A9W9HWH3_9EURO</name>
<dbReference type="EMBL" id="JAPQKN010000004">
    <property type="protein sequence ID" value="KAJ5160274.1"/>
    <property type="molecule type" value="Genomic_DNA"/>
</dbReference>
<evidence type="ECO:0000313" key="4">
    <source>
        <dbReference type="Proteomes" id="UP001149163"/>
    </source>
</evidence>
<evidence type="ECO:0000256" key="2">
    <source>
        <dbReference type="SAM" id="SignalP"/>
    </source>
</evidence>